<keyword evidence="3" id="KW-0456">Lyase</keyword>
<dbReference type="Gene3D" id="1.10.40.30">
    <property type="entry name" value="Fumarase/aspartase (C-terminal domain)"/>
    <property type="match status" value="1"/>
</dbReference>
<dbReference type="GO" id="GO:0016829">
    <property type="term" value="F:lyase activity"/>
    <property type="evidence" value="ECO:0007669"/>
    <property type="project" value="UniProtKB-KW"/>
</dbReference>
<dbReference type="InterPro" id="IPR000362">
    <property type="entry name" value="Fumarate_lyase_fam"/>
</dbReference>
<evidence type="ECO:0000313" key="4">
    <source>
        <dbReference type="Proteomes" id="UP000253977"/>
    </source>
</evidence>
<evidence type="ECO:0000313" key="3">
    <source>
        <dbReference type="EMBL" id="RDD65783.1"/>
    </source>
</evidence>
<organism evidence="3 4">
    <name type="scientific">Thalassococcus profundi</name>
    <dbReference type="NCBI Taxonomy" id="2282382"/>
    <lineage>
        <taxon>Bacteria</taxon>
        <taxon>Pseudomonadati</taxon>
        <taxon>Pseudomonadota</taxon>
        <taxon>Alphaproteobacteria</taxon>
        <taxon>Rhodobacterales</taxon>
        <taxon>Roseobacteraceae</taxon>
        <taxon>Thalassococcus</taxon>
    </lineage>
</organism>
<dbReference type="PANTHER" id="PTHR43172">
    <property type="entry name" value="ADENYLOSUCCINATE LYASE"/>
    <property type="match status" value="1"/>
</dbReference>
<evidence type="ECO:0000259" key="2">
    <source>
        <dbReference type="SMART" id="SM00998"/>
    </source>
</evidence>
<comment type="caution">
    <text evidence="3">The sequence shown here is derived from an EMBL/GenBank/DDBJ whole genome shotgun (WGS) entry which is preliminary data.</text>
</comment>
<feature type="domain" description="Adenylosuccinate lyase C-terminal" evidence="2">
    <location>
        <begin position="363"/>
        <end position="435"/>
    </location>
</feature>
<dbReference type="Proteomes" id="UP000253977">
    <property type="component" value="Unassembled WGS sequence"/>
</dbReference>
<dbReference type="SUPFAM" id="SSF48557">
    <property type="entry name" value="L-aspartase-like"/>
    <property type="match status" value="1"/>
</dbReference>
<name>A0A369TKH0_9RHOB</name>
<dbReference type="EMBL" id="QPMK01000009">
    <property type="protein sequence ID" value="RDD65783.1"/>
    <property type="molecule type" value="Genomic_DNA"/>
</dbReference>
<evidence type="ECO:0000256" key="1">
    <source>
        <dbReference type="ARBA" id="ARBA00034772"/>
    </source>
</evidence>
<gene>
    <name evidence="3" type="ORF">DU478_12710</name>
</gene>
<dbReference type="Gene3D" id="1.20.200.10">
    <property type="entry name" value="Fumarase/aspartase (Central domain)"/>
    <property type="match status" value="1"/>
</dbReference>
<proteinExistence type="inferred from homology"/>
<dbReference type="Pfam" id="PF00206">
    <property type="entry name" value="Lyase_1"/>
    <property type="match status" value="1"/>
</dbReference>
<dbReference type="AlphaFoldDB" id="A0A369TKH0"/>
<dbReference type="PRINTS" id="PR00149">
    <property type="entry name" value="FUMRATELYASE"/>
</dbReference>
<dbReference type="OrthoDB" id="9768878at2"/>
<comment type="similarity">
    <text evidence="1">Belongs to the class-II fumarase/aspartase family.</text>
</comment>
<dbReference type="InterPro" id="IPR019468">
    <property type="entry name" value="AdenyloSucc_lyase_C"/>
</dbReference>
<keyword evidence="4" id="KW-1185">Reference proteome</keyword>
<dbReference type="PRINTS" id="PR00145">
    <property type="entry name" value="ARGSUCLYASE"/>
</dbReference>
<dbReference type="InterPro" id="IPR008948">
    <property type="entry name" value="L-Aspartase-like"/>
</dbReference>
<dbReference type="SMART" id="SM00998">
    <property type="entry name" value="ADSL_C"/>
    <property type="match status" value="1"/>
</dbReference>
<sequence>MTASLFDSQLYARLLPTGEAGRLFTDTAEVRAMMLVEGALAKTQGAAGIIPELSAAAIHRASLELQIDPAGLAEATGQNGVPVPALVAAFRDLMQAPEHAQYLHWGATSQDIQDTALMLRLRQVLAQYDDALGSLLHALARLARDHSETPMAARTYGQHATPTSFGAQVAQWGRPLLTLHTELRQMRDAGLPVSLSGAAGTATALGPDPAALRAALAAALGLRDPGHSWHSDRSLVTQIAAWITRAATALGKFGEDLILLTQSGIAEVRLGGAGASSTMPQKQNPVGPSVLVALAAQAQGLNGMLQSAALHRQQRDGAAWFTEWMSLPPLCLSLSAGLTQAHALAETLAPDTDAMARTLAASQGLLAAEALSFALTDRMSRPEAQAAVKALCKEALASGTHLRDAALAKWPDLDAGLFEPRLQLGTAPAEARAFADAVPG</sequence>
<dbReference type="InterPro" id="IPR022761">
    <property type="entry name" value="Fumarate_lyase_N"/>
</dbReference>
<protein>
    <submittedName>
        <fullName evidence="3">Adenylosuccinate lyase family protein</fullName>
    </submittedName>
</protein>
<reference evidence="3 4" key="1">
    <citation type="submission" date="2018-07" db="EMBL/GenBank/DDBJ databases">
        <title>Thalassococcus profundi sp. nov., a marine bacterium isolated from deep seawater of Okinawa Trough.</title>
        <authorList>
            <person name="Yu M."/>
        </authorList>
    </citation>
    <scope>NUCLEOTIDE SEQUENCE [LARGE SCALE GENOMIC DNA]</scope>
    <source>
        <strain evidence="3 4">WRAS1</strain>
    </source>
</reference>
<dbReference type="PANTHER" id="PTHR43172:SF2">
    <property type="entry name" value="ADENYLOSUCCINATE LYASE C-TERMINAL DOMAIN-CONTAINING PROTEIN"/>
    <property type="match status" value="1"/>
</dbReference>
<accession>A0A369TKH0</accession>
<dbReference type="RefSeq" id="WP_114511348.1">
    <property type="nucleotide sequence ID" value="NZ_QPMK01000009.1"/>
</dbReference>